<evidence type="ECO:0000313" key="5">
    <source>
        <dbReference type="Proteomes" id="UP000007962"/>
    </source>
</evidence>
<dbReference type="eggNOG" id="COG2041">
    <property type="taxonomic scope" value="Bacteria"/>
</dbReference>
<dbReference type="Proteomes" id="UP000007962">
    <property type="component" value="Chromosome"/>
</dbReference>
<keyword evidence="2" id="KW-1133">Transmembrane helix</keyword>
<feature type="compositionally biased region" description="Low complexity" evidence="1">
    <location>
        <begin position="219"/>
        <end position="231"/>
    </location>
</feature>
<dbReference type="PANTHER" id="PTHR43032:SF2">
    <property type="entry name" value="BLL0505 PROTEIN"/>
    <property type="match status" value="1"/>
</dbReference>
<dbReference type="SUPFAM" id="SSF56524">
    <property type="entry name" value="Oxidoreductase molybdopterin-binding domain"/>
    <property type="match status" value="1"/>
</dbReference>
<dbReference type="Gene3D" id="3.90.420.10">
    <property type="entry name" value="Oxidoreductase, molybdopterin-binding domain"/>
    <property type="match status" value="1"/>
</dbReference>
<dbReference type="GO" id="GO:0016491">
    <property type="term" value="F:oxidoreductase activity"/>
    <property type="evidence" value="ECO:0007669"/>
    <property type="project" value="InterPro"/>
</dbReference>
<keyword evidence="2" id="KW-0812">Transmembrane</keyword>
<dbReference type="PRINTS" id="PR00407">
    <property type="entry name" value="EUMOPTERIN"/>
</dbReference>
<dbReference type="EMBL" id="CP001618">
    <property type="protein sequence ID" value="ACQ81337.1"/>
    <property type="molecule type" value="Genomic_DNA"/>
</dbReference>
<gene>
    <name evidence="4" type="ordered locus">Bcav_3093</name>
</gene>
<feature type="region of interest" description="Disordered" evidence="1">
    <location>
        <begin position="206"/>
        <end position="231"/>
    </location>
</feature>
<dbReference type="InterPro" id="IPR008335">
    <property type="entry name" value="Mopterin_OxRdtase_euk"/>
</dbReference>
<feature type="domain" description="Oxidoreductase molybdopterin-binding" evidence="3">
    <location>
        <begin position="304"/>
        <end position="434"/>
    </location>
</feature>
<dbReference type="AlphaFoldDB" id="C5C007"/>
<organism evidence="4 5">
    <name type="scientific">Beutenbergia cavernae (strain ATCC BAA-8 / DSM 12333 / CCUG 43141 / JCM 11478 / NBRC 16432 / NCIMB 13614 / HKI 0122)</name>
    <dbReference type="NCBI Taxonomy" id="471853"/>
    <lineage>
        <taxon>Bacteria</taxon>
        <taxon>Bacillati</taxon>
        <taxon>Actinomycetota</taxon>
        <taxon>Actinomycetes</taxon>
        <taxon>Micrococcales</taxon>
        <taxon>Beutenbergiaceae</taxon>
        <taxon>Beutenbergia</taxon>
    </lineage>
</organism>
<evidence type="ECO:0000259" key="3">
    <source>
        <dbReference type="Pfam" id="PF00174"/>
    </source>
</evidence>
<feature type="transmembrane region" description="Helical" evidence="2">
    <location>
        <begin position="92"/>
        <end position="118"/>
    </location>
</feature>
<dbReference type="InterPro" id="IPR000572">
    <property type="entry name" value="OxRdtase_Mopterin-bd_dom"/>
</dbReference>
<feature type="transmembrane region" description="Helical" evidence="2">
    <location>
        <begin position="243"/>
        <end position="261"/>
    </location>
</feature>
<name>C5C007_BEUC1</name>
<protein>
    <submittedName>
        <fullName evidence="4">Oxidoreductase molybdopterin binding</fullName>
    </submittedName>
</protein>
<proteinExistence type="predicted"/>
<dbReference type="KEGG" id="bcv:Bcav_3093"/>
<dbReference type="PANTHER" id="PTHR43032">
    <property type="entry name" value="PROTEIN-METHIONINE-SULFOXIDE REDUCTASE"/>
    <property type="match status" value="1"/>
</dbReference>
<feature type="compositionally biased region" description="Polar residues" evidence="1">
    <location>
        <begin position="1"/>
        <end position="10"/>
    </location>
</feature>
<dbReference type="InterPro" id="IPR036374">
    <property type="entry name" value="OxRdtase_Mopterin-bd_sf"/>
</dbReference>
<feature type="transmembrane region" description="Helical" evidence="2">
    <location>
        <begin position="51"/>
        <end position="72"/>
    </location>
</feature>
<keyword evidence="2" id="KW-0472">Membrane</keyword>
<dbReference type="Pfam" id="PF00174">
    <property type="entry name" value="Oxidored_molyb"/>
    <property type="match status" value="1"/>
</dbReference>
<dbReference type="HOGENOM" id="CLU_040538_0_0_11"/>
<evidence type="ECO:0000256" key="1">
    <source>
        <dbReference type="SAM" id="MobiDB-lite"/>
    </source>
</evidence>
<accession>C5C007</accession>
<evidence type="ECO:0000313" key="4">
    <source>
        <dbReference type="EMBL" id="ACQ81337.1"/>
    </source>
</evidence>
<evidence type="ECO:0000256" key="2">
    <source>
        <dbReference type="SAM" id="Phobius"/>
    </source>
</evidence>
<dbReference type="CDD" id="cd00321">
    <property type="entry name" value="SO_family_Moco"/>
    <property type="match status" value="1"/>
</dbReference>
<feature type="transmembrane region" description="Helical" evidence="2">
    <location>
        <begin position="172"/>
        <end position="190"/>
    </location>
</feature>
<feature type="transmembrane region" description="Helical" evidence="2">
    <location>
        <begin position="139"/>
        <end position="160"/>
    </location>
</feature>
<reference evidence="4 5" key="1">
    <citation type="journal article" date="2009" name="Stand. Genomic Sci.">
        <title>Complete genome sequence of Beutenbergia cavernae type strain (HKI 0122).</title>
        <authorList>
            <person name="Land M."/>
            <person name="Pukall R."/>
            <person name="Abt B."/>
            <person name="Goker M."/>
            <person name="Rohde M."/>
            <person name="Glavina Del Rio T."/>
            <person name="Tice H."/>
            <person name="Copeland A."/>
            <person name="Cheng J.F."/>
            <person name="Lucas S."/>
            <person name="Chen F."/>
            <person name="Nolan M."/>
            <person name="Bruce D."/>
            <person name="Goodwin L."/>
            <person name="Pitluck S."/>
            <person name="Ivanova N."/>
            <person name="Mavromatis K."/>
            <person name="Ovchinnikova G."/>
            <person name="Pati A."/>
            <person name="Chen A."/>
            <person name="Palaniappan K."/>
            <person name="Hauser L."/>
            <person name="Chang Y.J."/>
            <person name="Jefferies C.C."/>
            <person name="Saunders E."/>
            <person name="Brettin T."/>
            <person name="Detter J.C."/>
            <person name="Han C."/>
            <person name="Chain P."/>
            <person name="Bristow J."/>
            <person name="Eisen J.A."/>
            <person name="Markowitz V."/>
            <person name="Hugenholtz P."/>
            <person name="Kyrpides N.C."/>
            <person name="Klenk H.P."/>
            <person name="Lapidus A."/>
        </authorList>
    </citation>
    <scope>NUCLEOTIDE SEQUENCE [LARGE SCALE GENOMIC DNA]</scope>
    <source>
        <strain evidence="5">ATCC BAA-8 / DSM 12333 / NBRC 16432</strain>
    </source>
</reference>
<keyword evidence="5" id="KW-1185">Reference proteome</keyword>
<sequence length="440" mass="46338">MGDMPRSTSDGVHGSEPGGRAASVRDTARSLRPVPESFASPIHDPRVVARVGVWLGIAVLLAFLTGVFSHLAQDPVPWLPLGEGPFSPHLAWVYRVTQGVHVAAGLVCLPLLLGKLYAAYPALFARPAVRGPAHALERASVALLVASASFQVVTGVLNTFQVYPWEFSFRRVHFAVAWVLVGSMLVHVAVKLPTILRVVRAGLDDDAPRSGDTAGPRTASPAVAEPSVPADGAAERAGAARRGFLAAIGAGVLGLSALTLGQTVRPLAPLAVLAPRDPRIGPQGLPVNKTARGAGIGPEAVGPGWRLELVGPDRVLRLDRDALLAMPRHEAVLPIACVEGWSATAAWSGVRLRDLVALVGAPEDAAVLVESLQESGLYRASELAPEYVWHPDTLLALRIDGEDLHLDHGFPARLIAPNRPGVRQTKWVARIEVLGSGGDA</sequence>
<dbReference type="STRING" id="471853.Bcav_3093"/>
<feature type="region of interest" description="Disordered" evidence="1">
    <location>
        <begin position="1"/>
        <end position="26"/>
    </location>
</feature>